<keyword evidence="2" id="KW-1185">Reference proteome</keyword>
<dbReference type="AlphaFoldDB" id="A0AAD3RTT5"/>
<proteinExistence type="predicted"/>
<dbReference type="EMBL" id="BSFH01000030">
    <property type="protein sequence ID" value="GLK64873.1"/>
    <property type="molecule type" value="Genomic_DNA"/>
</dbReference>
<reference evidence="1" key="1">
    <citation type="journal article" date="2014" name="Int. J. Syst. Evol. Microbiol.">
        <title>Complete genome sequence of Corynebacterium casei LMG S-19264T (=DSM 44701T), isolated from a smear-ripened cheese.</title>
        <authorList>
            <consortium name="US DOE Joint Genome Institute (JGI-PGF)"/>
            <person name="Walter F."/>
            <person name="Albersmeier A."/>
            <person name="Kalinowski J."/>
            <person name="Ruckert C."/>
        </authorList>
    </citation>
    <scope>NUCLEOTIDE SEQUENCE</scope>
    <source>
        <strain evidence="1">VKM B-2222</strain>
    </source>
</reference>
<protein>
    <submittedName>
        <fullName evidence="1">Uncharacterized protein</fullName>
    </submittedName>
</protein>
<evidence type="ECO:0000313" key="2">
    <source>
        <dbReference type="Proteomes" id="UP001143349"/>
    </source>
</evidence>
<comment type="caution">
    <text evidence="1">The sequence shown here is derived from an EMBL/GenBank/DDBJ whole genome shotgun (WGS) entry which is preliminary data.</text>
</comment>
<evidence type="ECO:0000313" key="1">
    <source>
        <dbReference type="EMBL" id="GLK64873.1"/>
    </source>
</evidence>
<accession>A0AAD3RTT5</accession>
<reference evidence="1" key="2">
    <citation type="submission" date="2023-01" db="EMBL/GenBank/DDBJ databases">
        <authorList>
            <person name="Sun Q."/>
            <person name="Evtushenko L."/>
        </authorList>
    </citation>
    <scope>NUCLEOTIDE SEQUENCE</scope>
    <source>
        <strain evidence="1">VKM B-2222</strain>
    </source>
</reference>
<dbReference type="Proteomes" id="UP001143349">
    <property type="component" value="Unassembled WGS sequence"/>
</dbReference>
<organism evidence="1 2">
    <name type="scientific">Paracoccus kondratievae</name>
    <dbReference type="NCBI Taxonomy" id="135740"/>
    <lineage>
        <taxon>Bacteria</taxon>
        <taxon>Pseudomonadati</taxon>
        <taxon>Pseudomonadota</taxon>
        <taxon>Alphaproteobacteria</taxon>
        <taxon>Rhodobacterales</taxon>
        <taxon>Paracoccaceae</taxon>
        <taxon>Paracoccus</taxon>
    </lineage>
</organism>
<sequence>MQVRGDDSEWFTAEEIVAVAHVHELDGVPRFKTYITRWIAERSARRSKTFGMQLKRLRRGVWPSPECRFHLELFKFNRPLYVALQQCARLDRDC</sequence>
<name>A0AAD3RTT5_9RHOB</name>
<gene>
    <name evidence="1" type="ORF">GCM10017635_23440</name>
</gene>